<feature type="non-terminal residue" evidence="1">
    <location>
        <position position="71"/>
    </location>
</feature>
<evidence type="ECO:0000313" key="2">
    <source>
        <dbReference type="Proteomes" id="UP000789396"/>
    </source>
</evidence>
<organism evidence="1 2">
    <name type="scientific">Racocetra fulgida</name>
    <dbReference type="NCBI Taxonomy" id="60492"/>
    <lineage>
        <taxon>Eukaryota</taxon>
        <taxon>Fungi</taxon>
        <taxon>Fungi incertae sedis</taxon>
        <taxon>Mucoromycota</taxon>
        <taxon>Glomeromycotina</taxon>
        <taxon>Glomeromycetes</taxon>
        <taxon>Diversisporales</taxon>
        <taxon>Gigasporaceae</taxon>
        <taxon>Racocetra</taxon>
    </lineage>
</organism>
<dbReference type="EMBL" id="CAJVPZ010031148">
    <property type="protein sequence ID" value="CAG8738541.1"/>
    <property type="molecule type" value="Genomic_DNA"/>
</dbReference>
<name>A0A9N9IJP5_9GLOM</name>
<comment type="caution">
    <text evidence="1">The sequence shown here is derived from an EMBL/GenBank/DDBJ whole genome shotgun (WGS) entry which is preliminary data.</text>
</comment>
<gene>
    <name evidence="1" type="ORF">RFULGI_LOCUS12676</name>
</gene>
<proteinExistence type="predicted"/>
<keyword evidence="2" id="KW-1185">Reference proteome</keyword>
<protein>
    <submittedName>
        <fullName evidence="1">9_t:CDS:1</fullName>
    </submittedName>
</protein>
<accession>A0A9N9IJP5</accession>
<reference evidence="1" key="1">
    <citation type="submission" date="2021-06" db="EMBL/GenBank/DDBJ databases">
        <authorList>
            <person name="Kallberg Y."/>
            <person name="Tangrot J."/>
            <person name="Rosling A."/>
        </authorList>
    </citation>
    <scope>NUCLEOTIDE SEQUENCE</scope>
    <source>
        <strain evidence="1">IN212</strain>
    </source>
</reference>
<dbReference type="AlphaFoldDB" id="A0A9N9IJP5"/>
<sequence>MPIQKQHEFSQFQPYQVLTHQQIIQNYKNNDKLRSETEFNNLIQIMQVNSELNQLKKELEQIEKEKSQLIE</sequence>
<evidence type="ECO:0000313" key="1">
    <source>
        <dbReference type="EMBL" id="CAG8738541.1"/>
    </source>
</evidence>
<dbReference type="Proteomes" id="UP000789396">
    <property type="component" value="Unassembled WGS sequence"/>
</dbReference>